<dbReference type="Proteomes" id="UP000215914">
    <property type="component" value="Chromosome 17"/>
</dbReference>
<gene>
    <name evidence="1" type="ORF">HannXRQ_Chr17g0547601</name>
</gene>
<name>A0A251RTF8_HELAN</name>
<dbReference type="InParanoid" id="A0A251RTF8"/>
<evidence type="ECO:0000313" key="1">
    <source>
        <dbReference type="EMBL" id="OTF86149.1"/>
    </source>
</evidence>
<proteinExistence type="predicted"/>
<reference evidence="2" key="1">
    <citation type="journal article" date="2017" name="Nature">
        <title>The sunflower genome provides insights into oil metabolism, flowering and Asterid evolution.</title>
        <authorList>
            <person name="Badouin H."/>
            <person name="Gouzy J."/>
            <person name="Grassa C.J."/>
            <person name="Murat F."/>
            <person name="Staton S.E."/>
            <person name="Cottret L."/>
            <person name="Lelandais-Briere C."/>
            <person name="Owens G.L."/>
            <person name="Carrere S."/>
            <person name="Mayjonade B."/>
            <person name="Legrand L."/>
            <person name="Gill N."/>
            <person name="Kane N.C."/>
            <person name="Bowers J.E."/>
            <person name="Hubner S."/>
            <person name="Bellec A."/>
            <person name="Berard A."/>
            <person name="Berges H."/>
            <person name="Blanchet N."/>
            <person name="Boniface M.C."/>
            <person name="Brunel D."/>
            <person name="Catrice O."/>
            <person name="Chaidir N."/>
            <person name="Claudel C."/>
            <person name="Donnadieu C."/>
            <person name="Faraut T."/>
            <person name="Fievet G."/>
            <person name="Helmstetter N."/>
            <person name="King M."/>
            <person name="Knapp S.J."/>
            <person name="Lai Z."/>
            <person name="Le Paslier M.C."/>
            <person name="Lippi Y."/>
            <person name="Lorenzon L."/>
            <person name="Mandel J.R."/>
            <person name="Marage G."/>
            <person name="Marchand G."/>
            <person name="Marquand E."/>
            <person name="Bret-Mestries E."/>
            <person name="Morien E."/>
            <person name="Nambeesan S."/>
            <person name="Nguyen T."/>
            <person name="Pegot-Espagnet P."/>
            <person name="Pouilly N."/>
            <person name="Raftis F."/>
            <person name="Sallet E."/>
            <person name="Schiex T."/>
            <person name="Thomas J."/>
            <person name="Vandecasteele C."/>
            <person name="Vares D."/>
            <person name="Vear F."/>
            <person name="Vautrin S."/>
            <person name="Crespi M."/>
            <person name="Mangin B."/>
            <person name="Burke J.M."/>
            <person name="Salse J."/>
            <person name="Munos S."/>
            <person name="Vincourt P."/>
            <person name="Rieseberg L.H."/>
            <person name="Langlade N.B."/>
        </authorList>
    </citation>
    <scope>NUCLEOTIDE SEQUENCE [LARGE SCALE GENOMIC DNA]</scope>
    <source>
        <strain evidence="2">cv. SF193</strain>
    </source>
</reference>
<evidence type="ECO:0000313" key="2">
    <source>
        <dbReference type="Proteomes" id="UP000215914"/>
    </source>
</evidence>
<sequence>MKRISRRGFAFKGRALKVCLNFVRMEIKRKSRTEHTRLLKLPRLFNLRLSLC</sequence>
<keyword evidence="2" id="KW-1185">Reference proteome</keyword>
<dbReference type="AlphaFoldDB" id="A0A251RTF8"/>
<organism evidence="1 2">
    <name type="scientific">Helianthus annuus</name>
    <name type="common">Common sunflower</name>
    <dbReference type="NCBI Taxonomy" id="4232"/>
    <lineage>
        <taxon>Eukaryota</taxon>
        <taxon>Viridiplantae</taxon>
        <taxon>Streptophyta</taxon>
        <taxon>Embryophyta</taxon>
        <taxon>Tracheophyta</taxon>
        <taxon>Spermatophyta</taxon>
        <taxon>Magnoliopsida</taxon>
        <taxon>eudicotyledons</taxon>
        <taxon>Gunneridae</taxon>
        <taxon>Pentapetalae</taxon>
        <taxon>asterids</taxon>
        <taxon>campanulids</taxon>
        <taxon>Asterales</taxon>
        <taxon>Asteraceae</taxon>
        <taxon>Asteroideae</taxon>
        <taxon>Heliantheae alliance</taxon>
        <taxon>Heliantheae</taxon>
        <taxon>Helianthus</taxon>
    </lineage>
</organism>
<protein>
    <submittedName>
        <fullName evidence="1">Uncharacterized protein</fullName>
    </submittedName>
</protein>
<accession>A0A251RTF8</accession>
<dbReference type="EMBL" id="CM007906">
    <property type="protein sequence ID" value="OTF86149.1"/>
    <property type="molecule type" value="Genomic_DNA"/>
</dbReference>